<evidence type="ECO:0008006" key="5">
    <source>
        <dbReference type="Google" id="ProtNLM"/>
    </source>
</evidence>
<dbReference type="AlphaFoldDB" id="A0A9J6C4R2"/>
<keyword evidence="2" id="KW-0732">Signal</keyword>
<dbReference type="Proteomes" id="UP001107558">
    <property type="component" value="Chromosome 2"/>
</dbReference>
<reference evidence="3" key="1">
    <citation type="submission" date="2021-03" db="EMBL/GenBank/DDBJ databases">
        <title>Chromosome level genome of the anhydrobiotic midge Polypedilum vanderplanki.</title>
        <authorList>
            <person name="Yoshida Y."/>
            <person name="Kikawada T."/>
            <person name="Gusev O."/>
        </authorList>
    </citation>
    <scope>NUCLEOTIDE SEQUENCE</scope>
    <source>
        <strain evidence="3">NIAS01</strain>
        <tissue evidence="3">Whole body or cell culture</tissue>
    </source>
</reference>
<organism evidence="3 4">
    <name type="scientific">Polypedilum vanderplanki</name>
    <name type="common">Sleeping chironomid midge</name>
    <dbReference type="NCBI Taxonomy" id="319348"/>
    <lineage>
        <taxon>Eukaryota</taxon>
        <taxon>Metazoa</taxon>
        <taxon>Ecdysozoa</taxon>
        <taxon>Arthropoda</taxon>
        <taxon>Hexapoda</taxon>
        <taxon>Insecta</taxon>
        <taxon>Pterygota</taxon>
        <taxon>Neoptera</taxon>
        <taxon>Endopterygota</taxon>
        <taxon>Diptera</taxon>
        <taxon>Nematocera</taxon>
        <taxon>Chironomoidea</taxon>
        <taxon>Chironomidae</taxon>
        <taxon>Chironominae</taxon>
        <taxon>Polypedilum</taxon>
        <taxon>Polypedilum</taxon>
    </lineage>
</organism>
<feature type="chain" id="PRO_5039951258" description="Secreted protein" evidence="2">
    <location>
        <begin position="30"/>
        <end position="114"/>
    </location>
</feature>
<protein>
    <recommendedName>
        <fullName evidence="5">Secreted protein</fullName>
    </recommendedName>
</protein>
<evidence type="ECO:0000256" key="1">
    <source>
        <dbReference type="SAM" id="MobiDB-lite"/>
    </source>
</evidence>
<proteinExistence type="predicted"/>
<feature type="signal peptide" evidence="2">
    <location>
        <begin position="1"/>
        <end position="29"/>
    </location>
</feature>
<feature type="region of interest" description="Disordered" evidence="1">
    <location>
        <begin position="32"/>
        <end position="62"/>
    </location>
</feature>
<evidence type="ECO:0000256" key="2">
    <source>
        <dbReference type="SAM" id="SignalP"/>
    </source>
</evidence>
<name>A0A9J6C4R2_POLVA</name>
<evidence type="ECO:0000313" key="4">
    <source>
        <dbReference type="Proteomes" id="UP001107558"/>
    </source>
</evidence>
<feature type="compositionally biased region" description="Polar residues" evidence="1">
    <location>
        <begin position="32"/>
        <end position="44"/>
    </location>
</feature>
<gene>
    <name evidence="3" type="ORF">PVAND_006689</name>
</gene>
<dbReference type="EMBL" id="JADBJN010000002">
    <property type="protein sequence ID" value="KAG5676885.1"/>
    <property type="molecule type" value="Genomic_DNA"/>
</dbReference>
<feature type="compositionally biased region" description="Basic and acidic residues" evidence="1">
    <location>
        <begin position="46"/>
        <end position="59"/>
    </location>
</feature>
<sequence length="114" mass="12903">MIKIVKKFDNLLLWLIIVTVTSQHMLVFSQSSCTTNSDDQQTPSEIVRENRETTDESVNKDCPLCNSSEMPMELAEKINEVSDIDIFIHDFVDTTNSLSNVSTIYSHPSSRSSM</sequence>
<comment type="caution">
    <text evidence="3">The sequence shown here is derived from an EMBL/GenBank/DDBJ whole genome shotgun (WGS) entry which is preliminary data.</text>
</comment>
<accession>A0A9J6C4R2</accession>
<keyword evidence="4" id="KW-1185">Reference proteome</keyword>
<evidence type="ECO:0000313" key="3">
    <source>
        <dbReference type="EMBL" id="KAG5676885.1"/>
    </source>
</evidence>